<dbReference type="CDD" id="cd06127">
    <property type="entry name" value="DEDDh"/>
    <property type="match status" value="1"/>
</dbReference>
<dbReference type="GO" id="GO:0046872">
    <property type="term" value="F:metal ion binding"/>
    <property type="evidence" value="ECO:0007669"/>
    <property type="project" value="UniProtKB-KW"/>
</dbReference>
<dbReference type="Gene3D" id="3.30.420.10">
    <property type="entry name" value="Ribonuclease H-like superfamily/Ribonuclease H"/>
    <property type="match status" value="1"/>
</dbReference>
<keyword evidence="4" id="KW-0378">Hydrolase</keyword>
<evidence type="ECO:0000256" key="8">
    <source>
        <dbReference type="SAM" id="MobiDB-lite"/>
    </source>
</evidence>
<evidence type="ECO:0000256" key="4">
    <source>
        <dbReference type="ARBA" id="ARBA00022801"/>
    </source>
</evidence>
<evidence type="ECO:0000313" key="10">
    <source>
        <dbReference type="EnsemblMetazoa" id="G8390.1:cds"/>
    </source>
</evidence>
<feature type="compositionally biased region" description="Polar residues" evidence="8">
    <location>
        <begin position="44"/>
        <end position="58"/>
    </location>
</feature>
<dbReference type="PANTHER" id="PTHR13058">
    <property type="entry name" value="THREE PRIME REPAIR EXONUCLEASE 1, 2"/>
    <property type="match status" value="1"/>
</dbReference>
<feature type="compositionally biased region" description="Polar residues" evidence="8">
    <location>
        <begin position="421"/>
        <end position="432"/>
    </location>
</feature>
<evidence type="ECO:0000256" key="6">
    <source>
        <dbReference type="ARBA" id="ARBA00022842"/>
    </source>
</evidence>
<reference evidence="10" key="1">
    <citation type="submission" date="2022-08" db="UniProtKB">
        <authorList>
            <consortium name="EnsemblMetazoa"/>
        </authorList>
    </citation>
    <scope>IDENTIFICATION</scope>
    <source>
        <strain evidence="10">05x7-T-G4-1.051#20</strain>
    </source>
</reference>
<dbReference type="InterPro" id="IPR040393">
    <property type="entry name" value="TREX1/2"/>
</dbReference>
<dbReference type="EnsemblMetazoa" id="G8390.1">
    <property type="protein sequence ID" value="G8390.1:cds"/>
    <property type="gene ID" value="G8390"/>
</dbReference>
<dbReference type="InterPro" id="IPR036397">
    <property type="entry name" value="RNaseH_sf"/>
</dbReference>
<keyword evidence="11" id="KW-1185">Reference proteome</keyword>
<dbReference type="SMART" id="SM00479">
    <property type="entry name" value="EXOIII"/>
    <property type="match status" value="1"/>
</dbReference>
<dbReference type="Pfam" id="PF25244">
    <property type="entry name" value="PML_C"/>
    <property type="match status" value="1"/>
</dbReference>
<dbReference type="GO" id="GO:0006308">
    <property type="term" value="P:DNA catabolic process"/>
    <property type="evidence" value="ECO:0007669"/>
    <property type="project" value="TreeGrafter"/>
</dbReference>
<evidence type="ECO:0000256" key="1">
    <source>
        <dbReference type="ARBA" id="ARBA00001946"/>
    </source>
</evidence>
<evidence type="ECO:0000256" key="5">
    <source>
        <dbReference type="ARBA" id="ARBA00022839"/>
    </source>
</evidence>
<accession>A0A8W8NUX6</accession>
<comment type="cofactor">
    <cofactor evidence="1">
        <name>Mg(2+)</name>
        <dbReference type="ChEBI" id="CHEBI:18420"/>
    </cofactor>
</comment>
<dbReference type="InterPro" id="IPR013520">
    <property type="entry name" value="Ribonucl_H"/>
</dbReference>
<keyword evidence="6" id="KW-0460">Magnesium</keyword>
<feature type="region of interest" description="Disordered" evidence="8">
    <location>
        <begin position="36"/>
        <end position="58"/>
    </location>
</feature>
<dbReference type="Pfam" id="PF00929">
    <property type="entry name" value="RNase_T"/>
    <property type="match status" value="1"/>
</dbReference>
<dbReference type="PANTHER" id="PTHR13058:SF22">
    <property type="entry name" value="EXODEOXYRIBONUCLEASE III"/>
    <property type="match status" value="1"/>
</dbReference>
<evidence type="ECO:0000256" key="3">
    <source>
        <dbReference type="ARBA" id="ARBA00022723"/>
    </source>
</evidence>
<evidence type="ECO:0000313" key="11">
    <source>
        <dbReference type="Proteomes" id="UP000005408"/>
    </source>
</evidence>
<dbReference type="InterPro" id="IPR057617">
    <property type="entry name" value="PML_C"/>
</dbReference>
<dbReference type="GO" id="GO:0008296">
    <property type="term" value="F:3'-5'-DNA exonuclease activity"/>
    <property type="evidence" value="ECO:0007669"/>
    <property type="project" value="TreeGrafter"/>
</dbReference>
<keyword evidence="2" id="KW-0540">Nuclease</keyword>
<dbReference type="GO" id="GO:0005737">
    <property type="term" value="C:cytoplasm"/>
    <property type="evidence" value="ECO:0007669"/>
    <property type="project" value="TreeGrafter"/>
</dbReference>
<dbReference type="SUPFAM" id="SSF53098">
    <property type="entry name" value="Ribonuclease H-like"/>
    <property type="match status" value="1"/>
</dbReference>
<dbReference type="InterPro" id="IPR049012">
    <property type="entry name" value="Mutator_transp_dom"/>
</dbReference>
<proteinExistence type="inferred from homology"/>
<keyword evidence="5" id="KW-0269">Exonuclease</keyword>
<name>A0A8W8NUX6_MAGGI</name>
<sequence length="747" mass="82847">MARWKRQGFCKQNEKYKKVTETLKCRWKRLQEPEDHSYSRTDRSQTSYEDTNEPNVDSVNHQIEVPRPAGCNVIINAENSGYDTSWREGRRVVELGVLADGLAGCKECGLPLQLSHTQGIRDCGLGSFLQVRCRNLWCGHVNVIPTGKRHGRIWDANTKLATGMIHTGIGPAQINGLLTTLNIPAISSKTIQKRQMETGSAIEKVAEDTIQNVLQDEIQATAENEGAEELTVSVDAGWQKRGSGRSFDSLSGHCSMIGAQTGKVLGYEVRRNPNGIEKALDALWQHPFGNHEFCSDSWCPHINDPQQRYSSLPYGKPLKDSQLQDSLHMLCNQWKQNSYKLSRLGSTQPNESFNRVAATVAEKNSGDSYLIAVNKKNGLSPGKFTKRLCSIRESQSRKRKAIAKSKEAKRRRLELKARRSQSTASKEIQEGSTYKPGIGLVPHHSISTAEIPGPNVKPQMETVVVEDHAIVLFDLETTGLARTSHIIQLAAVHGEDKFSAYVTPKRPITPSASEITGLVVRNGKLYHLQKEVNAISLIAALDSFLKFLEKYNSGVILVGHNIKSFDCPVLFRALESCSLLSKFSSKVNGFLDTKLLFRISHPNLTSYSQQSLVARLLGCTYGAHDALEDILALQKLVDKVDLSDGKYKNATFSICYALNALLYQKEVDKNFPSLQILVEKKVLSLCMAKKIAGSALNFDSLKLAHSRDDNGIRVLFTEVCSNGSVRVTKSNKVIEAVSSFFLSLNES</sequence>
<comment type="similarity">
    <text evidence="7">Belongs to the exonuclease superfamily. TREX family.</text>
</comment>
<keyword evidence="3" id="KW-0479">Metal-binding</keyword>
<protein>
    <recommendedName>
        <fullName evidence="9">Exonuclease domain-containing protein</fullName>
    </recommendedName>
</protein>
<dbReference type="AlphaFoldDB" id="A0A8W8NUX6"/>
<evidence type="ECO:0000256" key="7">
    <source>
        <dbReference type="ARBA" id="ARBA00025769"/>
    </source>
</evidence>
<dbReference type="InterPro" id="IPR012337">
    <property type="entry name" value="RNaseH-like_sf"/>
</dbReference>
<dbReference type="Pfam" id="PF20700">
    <property type="entry name" value="Mutator"/>
    <property type="match status" value="1"/>
</dbReference>
<evidence type="ECO:0000259" key="9">
    <source>
        <dbReference type="SMART" id="SM00479"/>
    </source>
</evidence>
<evidence type="ECO:0000256" key="2">
    <source>
        <dbReference type="ARBA" id="ARBA00022722"/>
    </source>
</evidence>
<organism evidence="10 11">
    <name type="scientific">Magallana gigas</name>
    <name type="common">Pacific oyster</name>
    <name type="synonym">Crassostrea gigas</name>
    <dbReference type="NCBI Taxonomy" id="29159"/>
    <lineage>
        <taxon>Eukaryota</taxon>
        <taxon>Metazoa</taxon>
        <taxon>Spiralia</taxon>
        <taxon>Lophotrochozoa</taxon>
        <taxon>Mollusca</taxon>
        <taxon>Bivalvia</taxon>
        <taxon>Autobranchia</taxon>
        <taxon>Pteriomorphia</taxon>
        <taxon>Ostreida</taxon>
        <taxon>Ostreoidea</taxon>
        <taxon>Ostreidae</taxon>
        <taxon>Magallana</taxon>
    </lineage>
</organism>
<feature type="domain" description="Exonuclease" evidence="9">
    <location>
        <begin position="469"/>
        <end position="646"/>
    </location>
</feature>
<feature type="region of interest" description="Disordered" evidence="8">
    <location>
        <begin position="416"/>
        <end position="439"/>
    </location>
</feature>
<dbReference type="Proteomes" id="UP000005408">
    <property type="component" value="Unassembled WGS sequence"/>
</dbReference>
<dbReference type="GO" id="GO:0003676">
    <property type="term" value="F:nucleic acid binding"/>
    <property type="evidence" value="ECO:0007669"/>
    <property type="project" value="InterPro"/>
</dbReference>